<keyword evidence="2" id="KW-1185">Reference proteome</keyword>
<reference evidence="1 2" key="1">
    <citation type="submission" date="2021-06" db="EMBL/GenBank/DDBJ databases">
        <title>Caerostris darwini draft genome.</title>
        <authorList>
            <person name="Kono N."/>
            <person name="Arakawa K."/>
        </authorList>
    </citation>
    <scope>NUCLEOTIDE SEQUENCE [LARGE SCALE GENOMIC DNA]</scope>
</reference>
<name>A0AAV4MBG9_9ARAC</name>
<evidence type="ECO:0000313" key="1">
    <source>
        <dbReference type="EMBL" id="GIX69793.1"/>
    </source>
</evidence>
<sequence length="139" mass="15906">MAEDKKMMDVGGVAGSMGELRQFMLPDGSEEQRQIETSAYSGKLEELQSLLQNSKALTKKCNTEPTTREKRKPPAARIFIYLVECQKFICFDSSPILFITHWHDCQSHPEMSTLKGKELFIQFRGKLEELQSFLRNSNA</sequence>
<dbReference type="AlphaFoldDB" id="A0AAV4MBG9"/>
<evidence type="ECO:0000313" key="2">
    <source>
        <dbReference type="Proteomes" id="UP001054837"/>
    </source>
</evidence>
<comment type="caution">
    <text evidence="1">The sequence shown here is derived from an EMBL/GenBank/DDBJ whole genome shotgun (WGS) entry which is preliminary data.</text>
</comment>
<dbReference type="Proteomes" id="UP001054837">
    <property type="component" value="Unassembled WGS sequence"/>
</dbReference>
<organism evidence="1 2">
    <name type="scientific">Caerostris darwini</name>
    <dbReference type="NCBI Taxonomy" id="1538125"/>
    <lineage>
        <taxon>Eukaryota</taxon>
        <taxon>Metazoa</taxon>
        <taxon>Ecdysozoa</taxon>
        <taxon>Arthropoda</taxon>
        <taxon>Chelicerata</taxon>
        <taxon>Arachnida</taxon>
        <taxon>Araneae</taxon>
        <taxon>Araneomorphae</taxon>
        <taxon>Entelegynae</taxon>
        <taxon>Araneoidea</taxon>
        <taxon>Araneidae</taxon>
        <taxon>Caerostris</taxon>
    </lineage>
</organism>
<gene>
    <name evidence="1" type="ORF">CDAR_614331</name>
</gene>
<protein>
    <submittedName>
        <fullName evidence="1">Uncharacterized protein</fullName>
    </submittedName>
</protein>
<proteinExistence type="predicted"/>
<dbReference type="EMBL" id="BPLQ01000304">
    <property type="protein sequence ID" value="GIX69793.1"/>
    <property type="molecule type" value="Genomic_DNA"/>
</dbReference>
<accession>A0AAV4MBG9</accession>